<evidence type="ECO:0000313" key="1">
    <source>
        <dbReference type="EMBL" id="RFA15515.1"/>
    </source>
</evidence>
<dbReference type="RefSeq" id="WP_116411016.1">
    <property type="nucleotide sequence ID" value="NZ_NBXB01000020.1"/>
</dbReference>
<comment type="caution">
    <text evidence="1">The sequence shown here is derived from an EMBL/GenBank/DDBJ whole genome shotgun (WGS) entry which is preliminary data.</text>
</comment>
<evidence type="ECO:0000313" key="2">
    <source>
        <dbReference type="Proteomes" id="UP000256541"/>
    </source>
</evidence>
<reference evidence="1 2" key="1">
    <citation type="submission" date="2017-04" db="EMBL/GenBank/DDBJ databases">
        <title>Comparative genome analysis of Subtercola boreus.</title>
        <authorList>
            <person name="Cho Y.-J."/>
            <person name="Cho A."/>
            <person name="Kim O.-S."/>
            <person name="Lee J.-I."/>
        </authorList>
    </citation>
    <scope>NUCLEOTIDE SEQUENCE [LARGE SCALE GENOMIC DNA]</scope>
    <source>
        <strain evidence="1 2">P27479</strain>
    </source>
</reference>
<dbReference type="AlphaFoldDB" id="A0A3E0W123"/>
<gene>
    <name evidence="1" type="ORF">B7R22_06715</name>
</gene>
<accession>A0A3E0W123</accession>
<dbReference type="Proteomes" id="UP000256541">
    <property type="component" value="Unassembled WGS sequence"/>
</dbReference>
<proteinExistence type="predicted"/>
<dbReference type="EMBL" id="NBXB01000020">
    <property type="protein sequence ID" value="RFA15515.1"/>
    <property type="molecule type" value="Genomic_DNA"/>
</dbReference>
<sequence>MIIRAGTADERDICVAIWLDALRASDGHEQGLEVAARAHAKFEQTIVRFAVAGARLELLAKGVP</sequence>
<dbReference type="OrthoDB" id="4947711at2"/>
<protein>
    <submittedName>
        <fullName evidence="1">Uncharacterized protein</fullName>
    </submittedName>
</protein>
<name>A0A3E0W123_9MICO</name>
<organism evidence="1 2">
    <name type="scientific">Subtercola boreus</name>
    <dbReference type="NCBI Taxonomy" id="120213"/>
    <lineage>
        <taxon>Bacteria</taxon>
        <taxon>Bacillati</taxon>
        <taxon>Actinomycetota</taxon>
        <taxon>Actinomycetes</taxon>
        <taxon>Micrococcales</taxon>
        <taxon>Microbacteriaceae</taxon>
        <taxon>Subtercola</taxon>
    </lineage>
</organism>